<name>A0A430QT60_SCHBO</name>
<sequence>LLSFIILLFYFSQESLYTLLKAYTIRHPEKGYCQGQAPLAAVLLMFMPEVDAFWTFNEICERYLESYYDDGLERVQIDGDVLYALLKSIHPPIYKFLLNTDDNNNDNNRCCY</sequence>
<accession>A0A430QT60</accession>
<evidence type="ECO:0000313" key="2">
    <source>
        <dbReference type="EMBL" id="RTG90893.1"/>
    </source>
</evidence>
<keyword evidence="3" id="KW-1185">Reference proteome</keyword>
<evidence type="ECO:0000259" key="1">
    <source>
        <dbReference type="PROSITE" id="PS50086"/>
    </source>
</evidence>
<dbReference type="InterPro" id="IPR035969">
    <property type="entry name" value="Rab-GAP_TBC_sf"/>
</dbReference>
<dbReference type="AlphaFoldDB" id="A0A430QT60"/>
<reference evidence="2 3" key="1">
    <citation type="journal article" date="2019" name="PLoS Pathog.">
        <title>Genome sequence of the bovine parasite Schistosoma bovis Tanzania.</title>
        <authorList>
            <person name="Oey H."/>
            <person name="Zakrzewski M."/>
            <person name="Gobert G."/>
            <person name="Gravermann K."/>
            <person name="Stoye J."/>
            <person name="Jones M."/>
            <person name="Mcmanus D."/>
            <person name="Krause L."/>
        </authorList>
    </citation>
    <scope>NUCLEOTIDE SEQUENCE [LARGE SCALE GENOMIC DNA]</scope>
    <source>
        <strain evidence="2 3">TAN1997</strain>
    </source>
</reference>
<dbReference type="GO" id="GO:0031267">
    <property type="term" value="F:small GTPase binding"/>
    <property type="evidence" value="ECO:0007669"/>
    <property type="project" value="TreeGrafter"/>
</dbReference>
<comment type="caution">
    <text evidence="2">The sequence shown here is derived from an EMBL/GenBank/DDBJ whole genome shotgun (WGS) entry which is preliminary data.</text>
</comment>
<dbReference type="Pfam" id="PF00566">
    <property type="entry name" value="RabGAP-TBC"/>
    <property type="match status" value="1"/>
</dbReference>
<dbReference type="InterPro" id="IPR000195">
    <property type="entry name" value="Rab-GAP-TBC_dom"/>
</dbReference>
<dbReference type="PROSITE" id="PS50086">
    <property type="entry name" value="TBC_RABGAP"/>
    <property type="match status" value="1"/>
</dbReference>
<protein>
    <submittedName>
        <fullName evidence="2">TBC1 domain family member 10</fullName>
    </submittedName>
</protein>
<proteinExistence type="predicted"/>
<dbReference type="GO" id="GO:0005096">
    <property type="term" value="F:GTPase activator activity"/>
    <property type="evidence" value="ECO:0007669"/>
    <property type="project" value="TreeGrafter"/>
</dbReference>
<dbReference type="PANTHER" id="PTHR47219">
    <property type="entry name" value="RAB GTPASE-ACTIVATING PROTEIN 1-LIKE"/>
    <property type="match status" value="1"/>
</dbReference>
<dbReference type="Proteomes" id="UP000290809">
    <property type="component" value="Unassembled WGS sequence"/>
</dbReference>
<dbReference type="EMBL" id="QMKO01001037">
    <property type="protein sequence ID" value="RTG90893.1"/>
    <property type="molecule type" value="Genomic_DNA"/>
</dbReference>
<dbReference type="Gene3D" id="1.10.8.270">
    <property type="entry name" value="putative rabgap domain of human tbc1 domain family member 14 like domains"/>
    <property type="match status" value="1"/>
</dbReference>
<evidence type="ECO:0000313" key="3">
    <source>
        <dbReference type="Proteomes" id="UP000290809"/>
    </source>
</evidence>
<feature type="non-terminal residue" evidence="2">
    <location>
        <position position="1"/>
    </location>
</feature>
<dbReference type="InterPro" id="IPR050302">
    <property type="entry name" value="Rab_GAP_TBC_domain"/>
</dbReference>
<organism evidence="2 3">
    <name type="scientific">Schistosoma bovis</name>
    <name type="common">Blood fluke</name>
    <dbReference type="NCBI Taxonomy" id="6184"/>
    <lineage>
        <taxon>Eukaryota</taxon>
        <taxon>Metazoa</taxon>
        <taxon>Spiralia</taxon>
        <taxon>Lophotrochozoa</taxon>
        <taxon>Platyhelminthes</taxon>
        <taxon>Trematoda</taxon>
        <taxon>Digenea</taxon>
        <taxon>Strigeidida</taxon>
        <taxon>Schistosomatoidea</taxon>
        <taxon>Schistosomatidae</taxon>
        <taxon>Schistosoma</taxon>
    </lineage>
</organism>
<dbReference type="STRING" id="6184.A0A430QT60"/>
<feature type="domain" description="Rab-GAP TBC" evidence="1">
    <location>
        <begin position="1"/>
        <end position="112"/>
    </location>
</feature>
<dbReference type="PANTHER" id="PTHR47219:SF4">
    <property type="entry name" value="TBC1 DOMAIN FAMILY MEMBER 10A"/>
    <property type="match status" value="1"/>
</dbReference>
<dbReference type="SUPFAM" id="SSF47923">
    <property type="entry name" value="Ypt/Rab-GAP domain of gyp1p"/>
    <property type="match status" value="1"/>
</dbReference>
<gene>
    <name evidence="2" type="ORF">DC041_0011656</name>
</gene>